<dbReference type="InterPro" id="IPR049278">
    <property type="entry name" value="MS_channel_C"/>
</dbReference>
<keyword evidence="3 6" id="KW-0812">Transmembrane</keyword>
<dbReference type="PANTHER" id="PTHR30221:SF1">
    <property type="entry name" value="SMALL-CONDUCTANCE MECHANOSENSITIVE CHANNEL"/>
    <property type="match status" value="1"/>
</dbReference>
<evidence type="ECO:0000256" key="1">
    <source>
        <dbReference type="ARBA" id="ARBA00004127"/>
    </source>
</evidence>
<dbReference type="SUPFAM" id="SSF51206">
    <property type="entry name" value="cAMP-binding domain-like"/>
    <property type="match status" value="1"/>
</dbReference>
<protein>
    <recommendedName>
        <fullName evidence="7">Cyclic nucleotide-binding domain-containing protein</fullName>
    </recommendedName>
</protein>
<evidence type="ECO:0000256" key="4">
    <source>
        <dbReference type="ARBA" id="ARBA00022989"/>
    </source>
</evidence>
<dbReference type="Gene3D" id="2.30.30.60">
    <property type="match status" value="1"/>
</dbReference>
<feature type="transmembrane region" description="Helical" evidence="6">
    <location>
        <begin position="111"/>
        <end position="129"/>
    </location>
</feature>
<dbReference type="InterPro" id="IPR010920">
    <property type="entry name" value="LSM_dom_sf"/>
</dbReference>
<dbReference type="RefSeq" id="WP_345722094.1">
    <property type="nucleotide sequence ID" value="NZ_BAABRU010000007.1"/>
</dbReference>
<evidence type="ECO:0000256" key="5">
    <source>
        <dbReference type="ARBA" id="ARBA00023136"/>
    </source>
</evidence>
<evidence type="ECO:0000313" key="8">
    <source>
        <dbReference type="EMBL" id="GAA5528480.1"/>
    </source>
</evidence>
<keyword evidence="4 6" id="KW-1133">Transmembrane helix</keyword>
<dbReference type="InterPro" id="IPR006685">
    <property type="entry name" value="MscS_channel_2nd"/>
</dbReference>
<accession>A0ABP9WZB3</accession>
<evidence type="ECO:0000259" key="7">
    <source>
        <dbReference type="PROSITE" id="PS50042"/>
    </source>
</evidence>
<name>A0ABP9WZB3_9CHLR</name>
<dbReference type="PANTHER" id="PTHR30221">
    <property type="entry name" value="SMALL-CONDUCTANCE MECHANOSENSITIVE CHANNEL"/>
    <property type="match status" value="1"/>
</dbReference>
<dbReference type="InterPro" id="IPR014710">
    <property type="entry name" value="RmlC-like_jellyroll"/>
</dbReference>
<dbReference type="InterPro" id="IPR045275">
    <property type="entry name" value="MscS_archaea/bacteria_type"/>
</dbReference>
<comment type="subcellular location">
    <subcellularLocation>
        <location evidence="1">Endomembrane system</location>
        <topology evidence="1">Multi-pass membrane protein</topology>
    </subcellularLocation>
</comment>
<reference evidence="8 9" key="1">
    <citation type="submission" date="2024-02" db="EMBL/GenBank/DDBJ databases">
        <title>Herpetosiphon gulosus NBRC 112829.</title>
        <authorList>
            <person name="Ichikawa N."/>
            <person name="Katano-Makiyama Y."/>
            <person name="Hidaka K."/>
        </authorList>
    </citation>
    <scope>NUCLEOTIDE SEQUENCE [LARGE SCALE GENOMIC DNA]</scope>
    <source>
        <strain evidence="8 9">NBRC 112829</strain>
    </source>
</reference>
<dbReference type="SMART" id="SM00100">
    <property type="entry name" value="cNMP"/>
    <property type="match status" value="1"/>
</dbReference>
<dbReference type="Gene3D" id="1.10.287.1260">
    <property type="match status" value="1"/>
</dbReference>
<sequence>MLSVIEHIIQPILWAIGTYAVLRLLIRLGRRIGLISGLSILGQFLALSSAGLIGLWSDQQLEHWPLLTKILQTTVTVSIIAVVLHIGDQLLVRRLAADGRPNAIPRLMRDIARGFVLLMTLLICIGHFFKVQIGTVLLSSTVFTAVVGLALQDLLKNVIAGIALQMERPFMPGDWIFIDVQTGYGRVLEMSWRAIRVKPRDGQVVVIPNTIIAQQQIINMSATGLPVAMRVAVTVDCVHPPMMVRELLKEAVLSSRGVVAQPEPFVFVRNYTAFSTTYEVKCWISNYDDFPQLQGDALSRIWYVFQRQGIHFASNEMVLTRPEQASRQRRLDYTPEQIFDRLRRIKLLDGLHEQELRFLSENVEIRLFERGEILAHQGRHEHILYAITRGKVRVEVAHDDQPAIVVSHLGAGDVFGERGMLMDEPRSASVIAEEDTRTIVIERHDLAPLYAKNPSLAERLGVMVAERQQATHNYLEQQRSVNQNPTPSPAARSITERIRDVLLDLSK</sequence>
<comment type="caution">
    <text evidence="8">The sequence shown here is derived from an EMBL/GenBank/DDBJ whole genome shotgun (WGS) entry which is preliminary data.</text>
</comment>
<feature type="transmembrane region" description="Helical" evidence="6">
    <location>
        <begin position="38"/>
        <end position="57"/>
    </location>
</feature>
<dbReference type="PROSITE" id="PS00889">
    <property type="entry name" value="CNMP_BINDING_2"/>
    <property type="match status" value="1"/>
</dbReference>
<gene>
    <name evidence="8" type="ORF">Hgul01_02281</name>
</gene>
<dbReference type="Proteomes" id="UP001428290">
    <property type="component" value="Unassembled WGS sequence"/>
</dbReference>
<dbReference type="InterPro" id="IPR018490">
    <property type="entry name" value="cNMP-bd_dom_sf"/>
</dbReference>
<dbReference type="Gene3D" id="3.30.70.100">
    <property type="match status" value="1"/>
</dbReference>
<proteinExistence type="inferred from homology"/>
<dbReference type="CDD" id="cd00038">
    <property type="entry name" value="CAP_ED"/>
    <property type="match status" value="1"/>
</dbReference>
<evidence type="ECO:0000256" key="6">
    <source>
        <dbReference type="SAM" id="Phobius"/>
    </source>
</evidence>
<dbReference type="Gene3D" id="2.60.120.10">
    <property type="entry name" value="Jelly Rolls"/>
    <property type="match status" value="1"/>
</dbReference>
<evidence type="ECO:0000256" key="2">
    <source>
        <dbReference type="ARBA" id="ARBA00008017"/>
    </source>
</evidence>
<feature type="domain" description="Cyclic nucleotide-binding" evidence="7">
    <location>
        <begin position="347"/>
        <end position="467"/>
    </location>
</feature>
<dbReference type="PROSITE" id="PS50042">
    <property type="entry name" value="CNMP_BINDING_3"/>
    <property type="match status" value="1"/>
</dbReference>
<dbReference type="InterPro" id="IPR018488">
    <property type="entry name" value="cNMP-bd_CS"/>
</dbReference>
<evidence type="ECO:0000313" key="9">
    <source>
        <dbReference type="Proteomes" id="UP001428290"/>
    </source>
</evidence>
<dbReference type="InterPro" id="IPR000595">
    <property type="entry name" value="cNMP-bd_dom"/>
</dbReference>
<feature type="transmembrane region" description="Helical" evidence="6">
    <location>
        <begin position="69"/>
        <end position="91"/>
    </location>
</feature>
<dbReference type="Pfam" id="PF00027">
    <property type="entry name" value="cNMP_binding"/>
    <property type="match status" value="1"/>
</dbReference>
<dbReference type="InterPro" id="IPR023408">
    <property type="entry name" value="MscS_beta-dom_sf"/>
</dbReference>
<dbReference type="EMBL" id="BAABRU010000007">
    <property type="protein sequence ID" value="GAA5528480.1"/>
    <property type="molecule type" value="Genomic_DNA"/>
</dbReference>
<keyword evidence="9" id="KW-1185">Reference proteome</keyword>
<keyword evidence="5 6" id="KW-0472">Membrane</keyword>
<dbReference type="Pfam" id="PF00924">
    <property type="entry name" value="MS_channel_2nd"/>
    <property type="match status" value="1"/>
</dbReference>
<organism evidence="8 9">
    <name type="scientific">Herpetosiphon gulosus</name>
    <dbReference type="NCBI Taxonomy" id="1973496"/>
    <lineage>
        <taxon>Bacteria</taxon>
        <taxon>Bacillati</taxon>
        <taxon>Chloroflexota</taxon>
        <taxon>Chloroflexia</taxon>
        <taxon>Herpetosiphonales</taxon>
        <taxon>Herpetosiphonaceae</taxon>
        <taxon>Herpetosiphon</taxon>
    </lineage>
</organism>
<evidence type="ECO:0000256" key="3">
    <source>
        <dbReference type="ARBA" id="ARBA00022692"/>
    </source>
</evidence>
<feature type="transmembrane region" description="Helical" evidence="6">
    <location>
        <begin position="7"/>
        <end position="26"/>
    </location>
</feature>
<dbReference type="Pfam" id="PF21082">
    <property type="entry name" value="MS_channel_3rd"/>
    <property type="match status" value="1"/>
</dbReference>
<comment type="similarity">
    <text evidence="2">Belongs to the MscS (TC 1.A.23) family.</text>
</comment>
<dbReference type="SUPFAM" id="SSF50182">
    <property type="entry name" value="Sm-like ribonucleoproteins"/>
    <property type="match status" value="1"/>
</dbReference>